<dbReference type="Gene3D" id="1.10.260.40">
    <property type="entry name" value="lambda repressor-like DNA-binding domains"/>
    <property type="match status" value="1"/>
</dbReference>
<dbReference type="GO" id="GO:0003677">
    <property type="term" value="F:DNA binding"/>
    <property type="evidence" value="ECO:0007669"/>
    <property type="project" value="UniProtKB-KW"/>
</dbReference>
<keyword evidence="4" id="KW-1185">Reference proteome</keyword>
<dbReference type="EMBL" id="JACRSR010000006">
    <property type="protein sequence ID" value="MBC8532264.1"/>
    <property type="molecule type" value="Genomic_DNA"/>
</dbReference>
<dbReference type="CDD" id="cd00093">
    <property type="entry name" value="HTH_XRE"/>
    <property type="match status" value="1"/>
</dbReference>
<dbReference type="Pfam" id="PF01381">
    <property type="entry name" value="HTH_3"/>
    <property type="match status" value="1"/>
</dbReference>
<dbReference type="PANTHER" id="PTHR36924">
    <property type="entry name" value="ANTITOXIN HIGA-1"/>
    <property type="match status" value="1"/>
</dbReference>
<accession>A0A926HQ21</accession>
<evidence type="ECO:0000313" key="4">
    <source>
        <dbReference type="Proteomes" id="UP000623172"/>
    </source>
</evidence>
<dbReference type="Proteomes" id="UP000623172">
    <property type="component" value="Unassembled WGS sequence"/>
</dbReference>
<organism evidence="3 4">
    <name type="scientific">Gehongia tenuis</name>
    <dbReference type="NCBI Taxonomy" id="2763655"/>
    <lineage>
        <taxon>Bacteria</taxon>
        <taxon>Bacillati</taxon>
        <taxon>Bacillota</taxon>
        <taxon>Clostridia</taxon>
        <taxon>Christensenellales</taxon>
        <taxon>Christensenellaceae</taxon>
        <taxon>Gehongia</taxon>
    </lineage>
</organism>
<comment type="caution">
    <text evidence="3">The sequence shown here is derived from an EMBL/GenBank/DDBJ whole genome shotgun (WGS) entry which is preliminary data.</text>
</comment>
<evidence type="ECO:0000313" key="3">
    <source>
        <dbReference type="EMBL" id="MBC8532264.1"/>
    </source>
</evidence>
<dbReference type="RefSeq" id="WP_249317377.1">
    <property type="nucleotide sequence ID" value="NZ_JACRSR010000006.1"/>
</dbReference>
<keyword evidence="1" id="KW-0238">DNA-binding</keyword>
<dbReference type="AlphaFoldDB" id="A0A926HQ21"/>
<dbReference type="InterPro" id="IPR013430">
    <property type="entry name" value="Toxin_antidote_HigA"/>
</dbReference>
<protein>
    <submittedName>
        <fullName evidence="3">HigA family addiction module antidote protein</fullName>
    </submittedName>
</protein>
<name>A0A926HQ21_9FIRM</name>
<gene>
    <name evidence="3" type="ORF">H8696_10450</name>
</gene>
<feature type="domain" description="HTH cro/C1-type" evidence="2">
    <location>
        <begin position="19"/>
        <end position="73"/>
    </location>
</feature>
<reference evidence="3" key="1">
    <citation type="submission" date="2020-08" db="EMBL/GenBank/DDBJ databases">
        <title>Genome public.</title>
        <authorList>
            <person name="Liu C."/>
            <person name="Sun Q."/>
        </authorList>
    </citation>
    <scope>NUCLEOTIDE SEQUENCE</scope>
    <source>
        <strain evidence="3">NSJ-53</strain>
    </source>
</reference>
<proteinExistence type="predicted"/>
<sequence length="92" mass="10172">MSNMIEHGDMVAFHPGYYVKDLIEELGITPVAFAKRIGIPKKTIRKLTNGEISLSDEMARKLSAATGISVDLWLNLQRSFDEKAHSPESAAI</sequence>
<dbReference type="SUPFAM" id="SSF47413">
    <property type="entry name" value="lambda repressor-like DNA-binding domains"/>
    <property type="match status" value="1"/>
</dbReference>
<dbReference type="PROSITE" id="PS50943">
    <property type="entry name" value="HTH_CROC1"/>
    <property type="match status" value="1"/>
</dbReference>
<dbReference type="PANTHER" id="PTHR36924:SF1">
    <property type="entry name" value="ANTITOXIN HIGA-1"/>
    <property type="match status" value="1"/>
</dbReference>
<evidence type="ECO:0000256" key="1">
    <source>
        <dbReference type="ARBA" id="ARBA00023125"/>
    </source>
</evidence>
<evidence type="ECO:0000259" key="2">
    <source>
        <dbReference type="PROSITE" id="PS50943"/>
    </source>
</evidence>
<dbReference type="InterPro" id="IPR001387">
    <property type="entry name" value="Cro/C1-type_HTH"/>
</dbReference>
<dbReference type="NCBIfam" id="TIGR02607">
    <property type="entry name" value="antidote_HigA"/>
    <property type="match status" value="1"/>
</dbReference>
<dbReference type="SMART" id="SM00530">
    <property type="entry name" value="HTH_XRE"/>
    <property type="match status" value="1"/>
</dbReference>
<dbReference type="InterPro" id="IPR010982">
    <property type="entry name" value="Lambda_DNA-bd_dom_sf"/>
</dbReference>